<evidence type="ECO:0000313" key="1">
    <source>
        <dbReference type="EMBL" id="KAL3516494.1"/>
    </source>
</evidence>
<dbReference type="AlphaFoldDB" id="A0ABD2ZAJ2"/>
<comment type="caution">
    <text evidence="1">The sequence shown here is derived from an EMBL/GenBank/DDBJ whole genome shotgun (WGS) entry which is preliminary data.</text>
</comment>
<keyword evidence="2" id="KW-1185">Reference proteome</keyword>
<gene>
    <name evidence="1" type="ORF">ACH5RR_023396</name>
</gene>
<evidence type="ECO:0000313" key="2">
    <source>
        <dbReference type="Proteomes" id="UP001630127"/>
    </source>
</evidence>
<reference evidence="1 2" key="1">
    <citation type="submission" date="2024-11" db="EMBL/GenBank/DDBJ databases">
        <title>A near-complete genome assembly of Cinchona calisaya.</title>
        <authorList>
            <person name="Lian D.C."/>
            <person name="Zhao X.W."/>
            <person name="Wei L."/>
        </authorList>
    </citation>
    <scope>NUCLEOTIDE SEQUENCE [LARGE SCALE GENOMIC DNA]</scope>
    <source>
        <tissue evidence="1">Nenye</tissue>
    </source>
</reference>
<evidence type="ECO:0008006" key="3">
    <source>
        <dbReference type="Google" id="ProtNLM"/>
    </source>
</evidence>
<protein>
    <recommendedName>
        <fullName evidence="3">DUF4283 domain-containing protein</fullName>
    </recommendedName>
</protein>
<accession>A0ABD2ZAJ2</accession>
<dbReference type="EMBL" id="JBJUIK010000010">
    <property type="protein sequence ID" value="KAL3516494.1"/>
    <property type="molecule type" value="Genomic_DNA"/>
</dbReference>
<sequence length="238" mass="26507">MFEGLVKLQNVDHSFIPLVWENHLSEAFAPLALANLAITKPSWIYPKVIPASFTTFESSKHSKFVGSDLVFLGFSNERSLEEWLQTFSSDQKNEIIFSEKGRWQAITYEDEPEYCSQCPNVGHSKDACLIKNPHLKSSQPVAEENPNSTEIAHEQQAVEENWVPKTMDGKISEMTTNHHSIPLHPNASNPTIINPNIANPSFSGLNALEKSIILSQNALMKDSSYPSSILVSLTEGNP</sequence>
<organism evidence="1 2">
    <name type="scientific">Cinchona calisaya</name>
    <dbReference type="NCBI Taxonomy" id="153742"/>
    <lineage>
        <taxon>Eukaryota</taxon>
        <taxon>Viridiplantae</taxon>
        <taxon>Streptophyta</taxon>
        <taxon>Embryophyta</taxon>
        <taxon>Tracheophyta</taxon>
        <taxon>Spermatophyta</taxon>
        <taxon>Magnoliopsida</taxon>
        <taxon>eudicotyledons</taxon>
        <taxon>Gunneridae</taxon>
        <taxon>Pentapetalae</taxon>
        <taxon>asterids</taxon>
        <taxon>lamiids</taxon>
        <taxon>Gentianales</taxon>
        <taxon>Rubiaceae</taxon>
        <taxon>Cinchonoideae</taxon>
        <taxon>Cinchoneae</taxon>
        <taxon>Cinchona</taxon>
    </lineage>
</organism>
<proteinExistence type="predicted"/>
<dbReference type="Proteomes" id="UP001630127">
    <property type="component" value="Unassembled WGS sequence"/>
</dbReference>
<name>A0ABD2ZAJ2_9GENT</name>